<reference evidence="1 2" key="1">
    <citation type="submission" date="2011-08" db="EMBL/GenBank/DDBJ databases">
        <authorList>
            <person name="Weinstock G."/>
            <person name="Sodergren E."/>
            <person name="Clifton S."/>
            <person name="Fulton L."/>
            <person name="Fulton B."/>
            <person name="Courtney L."/>
            <person name="Fronick C."/>
            <person name="Harrison M."/>
            <person name="Strong C."/>
            <person name="Farmer C."/>
            <person name="Delahaunty K."/>
            <person name="Markovic C."/>
            <person name="Hall O."/>
            <person name="Minx P."/>
            <person name="Tomlinson C."/>
            <person name="Mitreva M."/>
            <person name="Hou S."/>
            <person name="Chen J."/>
            <person name="Wollam A."/>
            <person name="Pepin K.H."/>
            <person name="Johnson M."/>
            <person name="Bhonagiri V."/>
            <person name="Zhang X."/>
            <person name="Suruliraj S."/>
            <person name="Warren W."/>
            <person name="Chinwalla A."/>
            <person name="Mardis E.R."/>
            <person name="Wilson R.K."/>
        </authorList>
    </citation>
    <scope>NUCLEOTIDE SEQUENCE [LARGE SCALE GENOMIC DNA]</scope>
    <source>
        <strain evidence="1 2">ATCC 29863</strain>
    </source>
</reference>
<dbReference type="EMBL" id="AGCK01000190">
    <property type="protein sequence ID" value="EHM48135.1"/>
    <property type="molecule type" value="Genomic_DNA"/>
</dbReference>
<gene>
    <name evidence="1" type="ORF">HMPREF0372_02268</name>
</gene>
<dbReference type="HOGENOM" id="CLU_3262209_0_0_9"/>
<proteinExistence type="predicted"/>
<dbReference type="Proteomes" id="UP000004459">
    <property type="component" value="Unassembled WGS sequence"/>
</dbReference>
<dbReference type="AlphaFoldDB" id="G9YRW6"/>
<organism evidence="1 2">
    <name type="scientific">Flavonifractor plautii ATCC 29863</name>
    <dbReference type="NCBI Taxonomy" id="411475"/>
    <lineage>
        <taxon>Bacteria</taxon>
        <taxon>Bacillati</taxon>
        <taxon>Bacillota</taxon>
        <taxon>Clostridia</taxon>
        <taxon>Eubacteriales</taxon>
        <taxon>Oscillospiraceae</taxon>
        <taxon>Flavonifractor</taxon>
    </lineage>
</organism>
<comment type="caution">
    <text evidence="1">The sequence shown here is derived from an EMBL/GenBank/DDBJ whole genome shotgun (WGS) entry which is preliminary data.</text>
</comment>
<accession>G9YRW6</accession>
<name>G9YRW6_FLAPL</name>
<protein>
    <submittedName>
        <fullName evidence="1">Uncharacterized protein</fullName>
    </submittedName>
</protein>
<evidence type="ECO:0000313" key="1">
    <source>
        <dbReference type="EMBL" id="EHM48135.1"/>
    </source>
</evidence>
<evidence type="ECO:0000313" key="2">
    <source>
        <dbReference type="Proteomes" id="UP000004459"/>
    </source>
</evidence>
<sequence length="41" mass="4657">QMSNMYCSPTAVNPVPPISPLFPPPRLCYTFNQRGLWKCTT</sequence>
<feature type="non-terminal residue" evidence="1">
    <location>
        <position position="1"/>
    </location>
</feature>